<evidence type="ECO:0000313" key="2">
    <source>
        <dbReference type="Proteomes" id="UP000006729"/>
    </source>
</evidence>
<dbReference type="HOGENOM" id="CLU_2762516_0_0_1"/>
<keyword evidence="2" id="KW-1185">Reference proteome</keyword>
<protein>
    <submittedName>
        <fullName evidence="1">Uncharacterized protein</fullName>
    </submittedName>
</protein>
<organism evidence="1 2">
    <name type="scientific">Populus trichocarpa</name>
    <name type="common">Western balsam poplar</name>
    <name type="synonym">Populus balsamifera subsp. trichocarpa</name>
    <dbReference type="NCBI Taxonomy" id="3694"/>
    <lineage>
        <taxon>Eukaryota</taxon>
        <taxon>Viridiplantae</taxon>
        <taxon>Streptophyta</taxon>
        <taxon>Embryophyta</taxon>
        <taxon>Tracheophyta</taxon>
        <taxon>Spermatophyta</taxon>
        <taxon>Magnoliopsida</taxon>
        <taxon>eudicotyledons</taxon>
        <taxon>Gunneridae</taxon>
        <taxon>Pentapetalae</taxon>
        <taxon>rosids</taxon>
        <taxon>fabids</taxon>
        <taxon>Malpighiales</taxon>
        <taxon>Salicaceae</taxon>
        <taxon>Saliceae</taxon>
        <taxon>Populus</taxon>
    </lineage>
</organism>
<evidence type="ECO:0000313" key="1">
    <source>
        <dbReference type="EMBL" id="PNT11523.1"/>
    </source>
</evidence>
<reference evidence="1 2" key="1">
    <citation type="journal article" date="2006" name="Science">
        <title>The genome of black cottonwood, Populus trichocarpa (Torr. &amp; Gray).</title>
        <authorList>
            <person name="Tuskan G.A."/>
            <person name="Difazio S."/>
            <person name="Jansson S."/>
            <person name="Bohlmann J."/>
            <person name="Grigoriev I."/>
            <person name="Hellsten U."/>
            <person name="Putnam N."/>
            <person name="Ralph S."/>
            <person name="Rombauts S."/>
            <person name="Salamov A."/>
            <person name="Schein J."/>
            <person name="Sterck L."/>
            <person name="Aerts A."/>
            <person name="Bhalerao R.R."/>
            <person name="Bhalerao R.P."/>
            <person name="Blaudez D."/>
            <person name="Boerjan W."/>
            <person name="Brun A."/>
            <person name="Brunner A."/>
            <person name="Busov V."/>
            <person name="Campbell M."/>
            <person name="Carlson J."/>
            <person name="Chalot M."/>
            <person name="Chapman J."/>
            <person name="Chen G.L."/>
            <person name="Cooper D."/>
            <person name="Coutinho P.M."/>
            <person name="Couturier J."/>
            <person name="Covert S."/>
            <person name="Cronk Q."/>
            <person name="Cunningham R."/>
            <person name="Davis J."/>
            <person name="Degroeve S."/>
            <person name="Dejardin A."/>
            <person name="Depamphilis C."/>
            <person name="Detter J."/>
            <person name="Dirks B."/>
            <person name="Dubchak I."/>
            <person name="Duplessis S."/>
            <person name="Ehlting J."/>
            <person name="Ellis B."/>
            <person name="Gendler K."/>
            <person name="Goodstein D."/>
            <person name="Gribskov M."/>
            <person name="Grimwood J."/>
            <person name="Groover A."/>
            <person name="Gunter L."/>
            <person name="Hamberger B."/>
            <person name="Heinze B."/>
            <person name="Helariutta Y."/>
            <person name="Henrissat B."/>
            <person name="Holligan D."/>
            <person name="Holt R."/>
            <person name="Huang W."/>
            <person name="Islam-Faridi N."/>
            <person name="Jones S."/>
            <person name="Jones-Rhoades M."/>
            <person name="Jorgensen R."/>
            <person name="Joshi C."/>
            <person name="Kangasjarvi J."/>
            <person name="Karlsson J."/>
            <person name="Kelleher C."/>
            <person name="Kirkpatrick R."/>
            <person name="Kirst M."/>
            <person name="Kohler A."/>
            <person name="Kalluri U."/>
            <person name="Larimer F."/>
            <person name="Leebens-Mack J."/>
            <person name="Leple J.C."/>
            <person name="Locascio P."/>
            <person name="Lou Y."/>
            <person name="Lucas S."/>
            <person name="Martin F."/>
            <person name="Montanini B."/>
            <person name="Napoli C."/>
            <person name="Nelson D.R."/>
            <person name="Nelson C."/>
            <person name="Nieminen K."/>
            <person name="Nilsson O."/>
            <person name="Pereda V."/>
            <person name="Peter G."/>
            <person name="Philippe R."/>
            <person name="Pilate G."/>
            <person name="Poliakov A."/>
            <person name="Razumovskaya J."/>
            <person name="Richardson P."/>
            <person name="Rinaldi C."/>
            <person name="Ritland K."/>
            <person name="Rouze P."/>
            <person name="Ryaboy D."/>
            <person name="Schmutz J."/>
            <person name="Schrader J."/>
            <person name="Segerman B."/>
            <person name="Shin H."/>
            <person name="Siddiqui A."/>
            <person name="Sterky F."/>
            <person name="Terry A."/>
            <person name="Tsai C.J."/>
            <person name="Uberbacher E."/>
            <person name="Unneberg P."/>
            <person name="Vahala J."/>
            <person name="Wall K."/>
            <person name="Wessler S."/>
            <person name="Yang G."/>
            <person name="Yin T."/>
            <person name="Douglas C."/>
            <person name="Marra M."/>
            <person name="Sandberg G."/>
            <person name="Van de Peer Y."/>
            <person name="Rokhsar D."/>
        </authorList>
    </citation>
    <scope>NUCLEOTIDE SEQUENCE [LARGE SCALE GENOMIC DNA]</scope>
    <source>
        <strain evidence="2">cv. Nisqually</strain>
    </source>
</reference>
<accession>U5G091</accession>
<sequence length="70" mass="8237">MEFTLPKLELLEISENFLQNNTKHVNLDLLFLMFACELHKLNVQEGKNKTNDREFGKLLSPYKIELSKNL</sequence>
<proteinExistence type="predicted"/>
<dbReference type="EMBL" id="CM009300">
    <property type="protein sequence ID" value="PNT11523.1"/>
    <property type="molecule type" value="Genomic_DNA"/>
</dbReference>
<dbReference type="AlphaFoldDB" id="U5G091"/>
<dbReference type="InParanoid" id="U5G091"/>
<name>U5G091_POPTR</name>
<gene>
    <name evidence="1" type="ORF">POPTR_011G027000</name>
</gene>
<dbReference type="Proteomes" id="UP000006729">
    <property type="component" value="Chromosome 11"/>
</dbReference>